<evidence type="ECO:0000313" key="13">
    <source>
        <dbReference type="EMBL" id="BAJ53226.1"/>
    </source>
</evidence>
<sequence>MAAFSITHLSLFVIFVALISKTSLTASMNNGSFTASLIHRDSPISPLYNPKNTYFDRLQSSFHRSISRANRFTPNSVSAAKTLEYDIIPGGGEYFMRISIGTPPIEVLVIADTGSDLIWVQCQPCQECYKQKSPIFNPKQSSTYRRVLCETRYCNALNSDMRACSAHGFFKACGYSYSYGDHSFTMGYLATERFIIGSTNNSIQELAFGCGNSNGGNFDEVGSGIVGLGGGSLSLISQLGTKIDNKFSYCLVPILEKSNFSLGKIVFGDNSFISGSDTYVSTPLVSKEPETFYYLTLEAISVGNERLAYENSRNDGNVEKGNIIIDSGTTLTFLDSKLYNKLELVLEKAVEGERVSDPNGIFSICFRDKIGIELPIITVHFTDADVELKPINTFAKAEEDLLCFTMIPSNGIAIFGNLAQMNFLVGYDLDKNCVSFMPTDCSGHS</sequence>
<evidence type="ECO:0000256" key="11">
    <source>
        <dbReference type="SAM" id="SignalP"/>
    </source>
</evidence>
<keyword evidence="3" id="KW-0964">Secreted</keyword>
<feature type="signal peptide" evidence="11">
    <location>
        <begin position="1"/>
        <end position="25"/>
    </location>
</feature>
<dbReference type="MEROPS" id="A01.069"/>
<dbReference type="PANTHER" id="PTHR47967:SF128">
    <property type="entry name" value="ASPARTIC PROTEINASE CDR1-LIKE"/>
    <property type="match status" value="1"/>
</dbReference>
<dbReference type="InterPro" id="IPR034161">
    <property type="entry name" value="Pepsin-like_plant"/>
</dbReference>
<evidence type="ECO:0000256" key="9">
    <source>
        <dbReference type="PIRSR" id="PIRSR601461-1"/>
    </source>
</evidence>
<dbReference type="PANTHER" id="PTHR47967">
    <property type="entry name" value="OS07G0603500 PROTEIN-RELATED"/>
    <property type="match status" value="1"/>
</dbReference>
<dbReference type="GO" id="GO:0004190">
    <property type="term" value="F:aspartic-type endopeptidase activity"/>
    <property type="evidence" value="ECO:0007669"/>
    <property type="project" value="UniProtKB-KW"/>
</dbReference>
<protein>
    <submittedName>
        <fullName evidence="13">JHL06P13.6 protein</fullName>
    </submittedName>
</protein>
<evidence type="ECO:0000256" key="6">
    <source>
        <dbReference type="ARBA" id="ARBA00022750"/>
    </source>
</evidence>
<evidence type="ECO:0000256" key="8">
    <source>
        <dbReference type="ARBA" id="ARBA00023180"/>
    </source>
</evidence>
<dbReference type="FunFam" id="2.40.70.10:FF:000050">
    <property type="entry name" value="Aspartic proteinase CDR1"/>
    <property type="match status" value="1"/>
</dbReference>
<dbReference type="GO" id="GO:0005576">
    <property type="term" value="C:extracellular region"/>
    <property type="evidence" value="ECO:0007669"/>
    <property type="project" value="UniProtKB-SubCell"/>
</dbReference>
<dbReference type="InterPro" id="IPR021109">
    <property type="entry name" value="Peptidase_aspartic_dom_sf"/>
</dbReference>
<keyword evidence="6 10" id="KW-0064">Aspartyl protease</keyword>
<dbReference type="GeneID" id="105635054"/>
<comment type="subcellular location">
    <subcellularLocation>
        <location evidence="1">Secreted</location>
    </subcellularLocation>
</comment>
<dbReference type="PROSITE" id="PS51767">
    <property type="entry name" value="PEPTIDASE_A1"/>
    <property type="match status" value="1"/>
</dbReference>
<keyword evidence="5 11" id="KW-0732">Signal</keyword>
<dbReference type="KEGG" id="jcu:105635054"/>
<evidence type="ECO:0000256" key="1">
    <source>
        <dbReference type="ARBA" id="ARBA00004613"/>
    </source>
</evidence>
<comment type="similarity">
    <text evidence="2 10">Belongs to the peptidase A1 family.</text>
</comment>
<feature type="domain" description="Peptidase A1" evidence="12">
    <location>
        <begin position="94"/>
        <end position="437"/>
    </location>
</feature>
<dbReference type="PROSITE" id="PS00141">
    <property type="entry name" value="ASP_PROTEASE"/>
    <property type="match status" value="1"/>
</dbReference>
<dbReference type="FunFam" id="2.40.70.10:FF:000016">
    <property type="entry name" value="Probable aspartic protease At2g35615"/>
    <property type="match status" value="1"/>
</dbReference>
<dbReference type="InterPro" id="IPR051708">
    <property type="entry name" value="Plant_Aspart_Prot_A1"/>
</dbReference>
<dbReference type="EMBL" id="AP011973">
    <property type="protein sequence ID" value="BAJ53226.1"/>
    <property type="molecule type" value="Genomic_DNA"/>
</dbReference>
<dbReference type="InterPro" id="IPR001461">
    <property type="entry name" value="Aspartic_peptidase_A1"/>
</dbReference>
<evidence type="ECO:0000259" key="12">
    <source>
        <dbReference type="PROSITE" id="PS51767"/>
    </source>
</evidence>
<gene>
    <name evidence="13" type="primary">JHL06P13.6</name>
</gene>
<accession>E6NUB6</accession>
<keyword evidence="8" id="KW-0325">Glycoprotein</keyword>
<dbReference type="Pfam" id="PF14543">
    <property type="entry name" value="TAXi_N"/>
    <property type="match status" value="1"/>
</dbReference>
<dbReference type="PRINTS" id="PR00792">
    <property type="entry name" value="PEPSIN"/>
</dbReference>
<dbReference type="CDD" id="cd05476">
    <property type="entry name" value="pepsin_A_like_plant"/>
    <property type="match status" value="1"/>
</dbReference>
<keyword evidence="7 10" id="KW-0378">Hydrolase</keyword>
<proteinExistence type="inferred from homology"/>
<evidence type="ECO:0000256" key="7">
    <source>
        <dbReference type="ARBA" id="ARBA00022801"/>
    </source>
</evidence>
<dbReference type="GO" id="GO:0006508">
    <property type="term" value="P:proteolysis"/>
    <property type="evidence" value="ECO:0007669"/>
    <property type="project" value="UniProtKB-KW"/>
</dbReference>
<feature type="active site" evidence="9">
    <location>
        <position position="326"/>
    </location>
</feature>
<dbReference type="SUPFAM" id="SSF50630">
    <property type="entry name" value="Acid proteases"/>
    <property type="match status" value="1"/>
</dbReference>
<name>E6NUB6_JATCU</name>
<evidence type="ECO:0000256" key="2">
    <source>
        <dbReference type="ARBA" id="ARBA00007447"/>
    </source>
</evidence>
<feature type="chain" id="PRO_5003209394" evidence="11">
    <location>
        <begin position="26"/>
        <end position="445"/>
    </location>
</feature>
<dbReference type="InterPro" id="IPR032799">
    <property type="entry name" value="TAXi_C"/>
</dbReference>
<dbReference type="InterPro" id="IPR001969">
    <property type="entry name" value="Aspartic_peptidase_AS"/>
</dbReference>
<keyword evidence="4 10" id="KW-0645">Protease</keyword>
<evidence type="ECO:0000256" key="3">
    <source>
        <dbReference type="ARBA" id="ARBA00022525"/>
    </source>
</evidence>
<evidence type="ECO:0000256" key="10">
    <source>
        <dbReference type="RuleBase" id="RU000454"/>
    </source>
</evidence>
<dbReference type="Pfam" id="PF14541">
    <property type="entry name" value="TAXi_C"/>
    <property type="match status" value="1"/>
</dbReference>
<reference evidence="13" key="1">
    <citation type="journal article" date="2011" name="DNA Res.">
        <title>Sequence analysis of the genome of an oil-bearing tree, Jatropha curcas L.</title>
        <authorList>
            <person name="Sato S."/>
            <person name="Hirakawa H."/>
            <person name="Isobe S."/>
            <person name="Fukai E."/>
            <person name="Watanabe A."/>
            <person name="Kato M."/>
            <person name="Kawashima K."/>
            <person name="Minami C."/>
            <person name="Muraki A."/>
            <person name="Nakazaki N."/>
            <person name="Takahashi C."/>
            <person name="Nakayama S."/>
            <person name="Kishida Y."/>
            <person name="Kohara M."/>
            <person name="Yamada M."/>
            <person name="Tsuruoka H."/>
            <person name="Sasamoto S."/>
            <person name="Tabata S."/>
            <person name="Aizu T."/>
            <person name="Toyoda A."/>
            <person name="Shin-I T."/>
            <person name="Minakuchi Y."/>
            <person name="Kohara Y."/>
            <person name="Fujiyama A."/>
            <person name="Tsuchimoto S."/>
            <person name="Kajiyama S."/>
            <person name="Makigano E."/>
            <person name="Ohmido N."/>
            <person name="Shibagaki N."/>
            <person name="Cartagena J.A."/>
            <person name="Wada N."/>
            <person name="Kohinata T."/>
            <person name="Atefeh A."/>
            <person name="Yuasa S."/>
            <person name="Matsunaga S."/>
            <person name="Fukui K."/>
        </authorList>
    </citation>
    <scope>NUCLEOTIDE SEQUENCE</scope>
    <source>
        <strain evidence="13">Palawan</strain>
    </source>
</reference>
<dbReference type="AlphaFoldDB" id="E6NUB6"/>
<dbReference type="Gene3D" id="2.40.70.10">
    <property type="entry name" value="Acid Proteases"/>
    <property type="match status" value="2"/>
</dbReference>
<feature type="active site" evidence="9">
    <location>
        <position position="112"/>
    </location>
</feature>
<dbReference type="OrthoDB" id="2747330at2759"/>
<evidence type="ECO:0000256" key="5">
    <source>
        <dbReference type="ARBA" id="ARBA00022729"/>
    </source>
</evidence>
<dbReference type="InterPro" id="IPR032861">
    <property type="entry name" value="TAXi_N"/>
</dbReference>
<dbReference type="InterPro" id="IPR033121">
    <property type="entry name" value="PEPTIDASE_A1"/>
</dbReference>
<organism evidence="13">
    <name type="scientific">Jatropha curcas</name>
    <name type="common">Barbados nut</name>
    <dbReference type="NCBI Taxonomy" id="180498"/>
    <lineage>
        <taxon>Eukaryota</taxon>
        <taxon>Viridiplantae</taxon>
        <taxon>Streptophyta</taxon>
        <taxon>Embryophyta</taxon>
        <taxon>Tracheophyta</taxon>
        <taxon>Spermatophyta</taxon>
        <taxon>Magnoliopsida</taxon>
        <taxon>eudicotyledons</taxon>
        <taxon>Gunneridae</taxon>
        <taxon>Pentapetalae</taxon>
        <taxon>rosids</taxon>
        <taxon>fabids</taxon>
        <taxon>Malpighiales</taxon>
        <taxon>Euphorbiaceae</taxon>
        <taxon>Crotonoideae</taxon>
        <taxon>Jatropheae</taxon>
        <taxon>Jatropha</taxon>
    </lineage>
</organism>
<evidence type="ECO:0000256" key="4">
    <source>
        <dbReference type="ARBA" id="ARBA00022670"/>
    </source>
</evidence>